<keyword evidence="4" id="KW-1185">Reference proteome</keyword>
<keyword evidence="2" id="KW-0732">Signal</keyword>
<gene>
    <name evidence="3" type="ORF">PoB_005002000</name>
</gene>
<sequence length="83" mass="9483">MLTVSMMVFAWRHGMLATPGTEDLQQNRQRGQKEHPIIKASSQQEDLRLKCLPRQTGVPEAEFEPATERSLHILGRARIDKSE</sequence>
<feature type="signal peptide" evidence="2">
    <location>
        <begin position="1"/>
        <end position="17"/>
    </location>
</feature>
<dbReference type="AlphaFoldDB" id="A0AAV4BSU7"/>
<evidence type="ECO:0000313" key="3">
    <source>
        <dbReference type="EMBL" id="GFO23515.1"/>
    </source>
</evidence>
<evidence type="ECO:0000256" key="2">
    <source>
        <dbReference type="SAM" id="SignalP"/>
    </source>
</evidence>
<name>A0AAV4BSU7_9GAST</name>
<protein>
    <submittedName>
        <fullName evidence="3">Uncharacterized protein</fullName>
    </submittedName>
</protein>
<evidence type="ECO:0000256" key="1">
    <source>
        <dbReference type="SAM" id="MobiDB-lite"/>
    </source>
</evidence>
<evidence type="ECO:0000313" key="4">
    <source>
        <dbReference type="Proteomes" id="UP000735302"/>
    </source>
</evidence>
<dbReference type="Proteomes" id="UP000735302">
    <property type="component" value="Unassembled WGS sequence"/>
</dbReference>
<dbReference type="EMBL" id="BLXT01005511">
    <property type="protein sequence ID" value="GFO23515.1"/>
    <property type="molecule type" value="Genomic_DNA"/>
</dbReference>
<accession>A0AAV4BSU7</accession>
<feature type="region of interest" description="Disordered" evidence="1">
    <location>
        <begin position="20"/>
        <end position="42"/>
    </location>
</feature>
<proteinExistence type="predicted"/>
<organism evidence="3 4">
    <name type="scientific">Plakobranchus ocellatus</name>
    <dbReference type="NCBI Taxonomy" id="259542"/>
    <lineage>
        <taxon>Eukaryota</taxon>
        <taxon>Metazoa</taxon>
        <taxon>Spiralia</taxon>
        <taxon>Lophotrochozoa</taxon>
        <taxon>Mollusca</taxon>
        <taxon>Gastropoda</taxon>
        <taxon>Heterobranchia</taxon>
        <taxon>Euthyneura</taxon>
        <taxon>Panpulmonata</taxon>
        <taxon>Sacoglossa</taxon>
        <taxon>Placobranchoidea</taxon>
        <taxon>Plakobranchidae</taxon>
        <taxon>Plakobranchus</taxon>
    </lineage>
</organism>
<reference evidence="3 4" key="1">
    <citation type="journal article" date="2021" name="Elife">
        <title>Chloroplast acquisition without the gene transfer in kleptoplastic sea slugs, Plakobranchus ocellatus.</title>
        <authorList>
            <person name="Maeda T."/>
            <person name="Takahashi S."/>
            <person name="Yoshida T."/>
            <person name="Shimamura S."/>
            <person name="Takaki Y."/>
            <person name="Nagai Y."/>
            <person name="Toyoda A."/>
            <person name="Suzuki Y."/>
            <person name="Arimoto A."/>
            <person name="Ishii H."/>
            <person name="Satoh N."/>
            <person name="Nishiyama T."/>
            <person name="Hasebe M."/>
            <person name="Maruyama T."/>
            <person name="Minagawa J."/>
            <person name="Obokata J."/>
            <person name="Shigenobu S."/>
        </authorList>
    </citation>
    <scope>NUCLEOTIDE SEQUENCE [LARGE SCALE GENOMIC DNA]</scope>
</reference>
<feature type="chain" id="PRO_5043349098" evidence="2">
    <location>
        <begin position="18"/>
        <end position="83"/>
    </location>
</feature>
<comment type="caution">
    <text evidence="3">The sequence shown here is derived from an EMBL/GenBank/DDBJ whole genome shotgun (WGS) entry which is preliminary data.</text>
</comment>